<dbReference type="Proteomes" id="UP000239709">
    <property type="component" value="Chromosome"/>
</dbReference>
<feature type="transmembrane region" description="Helical" evidence="1">
    <location>
        <begin position="32"/>
        <end position="52"/>
    </location>
</feature>
<dbReference type="KEGG" id="otk:C6570_06415"/>
<feature type="transmembrane region" description="Helical" evidence="1">
    <location>
        <begin position="58"/>
        <end position="77"/>
    </location>
</feature>
<dbReference type="AlphaFoldDB" id="A0A2S0MJE0"/>
<keyword evidence="1" id="KW-1133">Transmembrane helix</keyword>
<keyword evidence="1" id="KW-0472">Membrane</keyword>
<keyword evidence="1" id="KW-0812">Transmembrane</keyword>
<dbReference type="EMBL" id="CP027666">
    <property type="protein sequence ID" value="AVO36008.1"/>
    <property type="molecule type" value="Genomic_DNA"/>
</dbReference>
<reference evidence="2 3" key="1">
    <citation type="submission" date="2018-03" db="EMBL/GenBank/DDBJ databases">
        <title>Genome sequencing of Ottowia sp.</title>
        <authorList>
            <person name="Kim S.-J."/>
            <person name="Heo J."/>
            <person name="Kwon S.-W."/>
        </authorList>
    </citation>
    <scope>NUCLEOTIDE SEQUENCE [LARGE SCALE GENOMIC DNA]</scope>
    <source>
        <strain evidence="2 3">KADR8-3</strain>
    </source>
</reference>
<keyword evidence="3" id="KW-1185">Reference proteome</keyword>
<evidence type="ECO:0000313" key="3">
    <source>
        <dbReference type="Proteomes" id="UP000239709"/>
    </source>
</evidence>
<evidence type="ECO:0000313" key="2">
    <source>
        <dbReference type="EMBL" id="AVO36008.1"/>
    </source>
</evidence>
<dbReference type="OrthoDB" id="9091577at2"/>
<sequence length="171" mass="18563">MHGSSTFRFAHVSGQALAWRLRRNCSVTPGQLGSFYASVCVVSAVVGLVFWLMGARLVMAFAGLELLALGAAILSYARHATDGETVWLTDGRLIVEQDRAGRSERIEFASAFVQVRVGMGGSALIDIGAHGRRVEVGRHVRPEWRKALAGEMRWALRTRGAGLGADREVVE</sequence>
<organism evidence="2 3">
    <name type="scientific">Ottowia oryzae</name>
    <dbReference type="NCBI Taxonomy" id="2109914"/>
    <lineage>
        <taxon>Bacteria</taxon>
        <taxon>Pseudomonadati</taxon>
        <taxon>Pseudomonadota</taxon>
        <taxon>Betaproteobacteria</taxon>
        <taxon>Burkholderiales</taxon>
        <taxon>Comamonadaceae</taxon>
        <taxon>Ottowia</taxon>
    </lineage>
</organism>
<gene>
    <name evidence="2" type="ORF">C6570_06415</name>
</gene>
<proteinExistence type="predicted"/>
<dbReference type="RefSeq" id="WP_106704550.1">
    <property type="nucleotide sequence ID" value="NZ_CP027666.1"/>
</dbReference>
<dbReference type="InterPro" id="IPR019253">
    <property type="entry name" value="DUF2244_TM"/>
</dbReference>
<dbReference type="Pfam" id="PF10003">
    <property type="entry name" value="DUF2244"/>
    <property type="match status" value="1"/>
</dbReference>
<name>A0A2S0MJE0_9BURK</name>
<accession>A0A2S0MJE0</accession>
<evidence type="ECO:0000256" key="1">
    <source>
        <dbReference type="SAM" id="Phobius"/>
    </source>
</evidence>
<protein>
    <submittedName>
        <fullName evidence="2">DUF2244 domain-containing protein</fullName>
    </submittedName>
</protein>